<name>A0A2G8S2X1_9APHY</name>
<gene>
    <name evidence="2" type="ORF">GSI_09745</name>
</gene>
<protein>
    <submittedName>
        <fullName evidence="2">Uncharacterized protein</fullName>
    </submittedName>
</protein>
<comment type="caution">
    <text evidence="2">The sequence shown here is derived from an EMBL/GenBank/DDBJ whole genome shotgun (WGS) entry which is preliminary data.</text>
</comment>
<dbReference type="AlphaFoldDB" id="A0A2G8S2X1"/>
<accession>A0A2G8S2X1</accession>
<proteinExistence type="predicted"/>
<evidence type="ECO:0000313" key="3">
    <source>
        <dbReference type="Proteomes" id="UP000230002"/>
    </source>
</evidence>
<keyword evidence="3" id="KW-1185">Reference proteome</keyword>
<organism evidence="2 3">
    <name type="scientific">Ganoderma sinense ZZ0214-1</name>
    <dbReference type="NCBI Taxonomy" id="1077348"/>
    <lineage>
        <taxon>Eukaryota</taxon>
        <taxon>Fungi</taxon>
        <taxon>Dikarya</taxon>
        <taxon>Basidiomycota</taxon>
        <taxon>Agaricomycotina</taxon>
        <taxon>Agaricomycetes</taxon>
        <taxon>Polyporales</taxon>
        <taxon>Polyporaceae</taxon>
        <taxon>Ganoderma</taxon>
    </lineage>
</organism>
<feature type="region of interest" description="Disordered" evidence="1">
    <location>
        <begin position="72"/>
        <end position="105"/>
    </location>
</feature>
<feature type="compositionally biased region" description="Low complexity" evidence="1">
    <location>
        <begin position="1"/>
        <end position="31"/>
    </location>
</feature>
<feature type="region of interest" description="Disordered" evidence="1">
    <location>
        <begin position="1"/>
        <end position="45"/>
    </location>
</feature>
<reference evidence="2 3" key="1">
    <citation type="journal article" date="2015" name="Sci. Rep.">
        <title>Chromosome-level genome map provides insights into diverse defense mechanisms in the medicinal fungus Ganoderma sinense.</title>
        <authorList>
            <person name="Zhu Y."/>
            <person name="Xu J."/>
            <person name="Sun C."/>
            <person name="Zhou S."/>
            <person name="Xu H."/>
            <person name="Nelson D.R."/>
            <person name="Qian J."/>
            <person name="Song J."/>
            <person name="Luo H."/>
            <person name="Xiang L."/>
            <person name="Li Y."/>
            <person name="Xu Z."/>
            <person name="Ji A."/>
            <person name="Wang L."/>
            <person name="Lu S."/>
            <person name="Hayward A."/>
            <person name="Sun W."/>
            <person name="Li X."/>
            <person name="Schwartz D.C."/>
            <person name="Wang Y."/>
            <person name="Chen S."/>
        </authorList>
    </citation>
    <scope>NUCLEOTIDE SEQUENCE [LARGE SCALE GENOMIC DNA]</scope>
    <source>
        <strain evidence="2 3">ZZ0214-1</strain>
    </source>
</reference>
<evidence type="ECO:0000313" key="2">
    <source>
        <dbReference type="EMBL" id="PIL28094.1"/>
    </source>
</evidence>
<dbReference type="EMBL" id="AYKW01000028">
    <property type="protein sequence ID" value="PIL28094.1"/>
    <property type="molecule type" value="Genomic_DNA"/>
</dbReference>
<dbReference type="Proteomes" id="UP000230002">
    <property type="component" value="Unassembled WGS sequence"/>
</dbReference>
<evidence type="ECO:0000256" key="1">
    <source>
        <dbReference type="SAM" id="MobiDB-lite"/>
    </source>
</evidence>
<sequence>MRSSSHCSTASSARSACSTRRRSNSLPTTSLRCRRTSSDRRRVRRMRGTVTETRNETRMMMKVTIFQLQSPTSTLSRDFTRSLPRRRKSSRLMSGADTKGVYFAS</sequence>